<keyword evidence="1" id="KW-0067">ATP-binding</keyword>
<evidence type="ECO:0000313" key="2">
    <source>
        <dbReference type="Proteomes" id="UP000194139"/>
    </source>
</evidence>
<dbReference type="AlphaFoldDB" id="A0A1W6YYW2"/>
<evidence type="ECO:0000313" key="1">
    <source>
        <dbReference type="EMBL" id="ARP86268.1"/>
    </source>
</evidence>
<sequence length="217" mass="24436">MSIVTMVLGESGTGKSASLRNLDPADTLLIQAVKKPLPFRSGNWKRFDKEACPEGNIFQTDAAANIIALMQRTRRKVIVVDDFQYVMANEFMRRTDERGFDKFTEIGKNAWDILNAAASLQEDVRVYLLSHVETTESGRTKIKTIGKMLDEKITLEGMVTIVLRTVIRDGQYLFATRNNGSDTTKTPMGLFEQDLIDNDLAAVDQAIFDYYHATVEE</sequence>
<dbReference type="Proteomes" id="UP000194139">
    <property type="component" value="Chromosome"/>
</dbReference>
<keyword evidence="2" id="KW-1185">Reference proteome</keyword>
<proteinExistence type="predicted"/>
<dbReference type="GO" id="GO:0005524">
    <property type="term" value="F:ATP binding"/>
    <property type="evidence" value="ECO:0007669"/>
    <property type="project" value="UniProtKB-KW"/>
</dbReference>
<reference evidence="1 2" key="1">
    <citation type="submission" date="2017-05" db="EMBL/GenBank/DDBJ databases">
        <title>Complete and WGS of Bordetella genogroups.</title>
        <authorList>
            <person name="Spilker T."/>
            <person name="LiPuma J."/>
        </authorList>
    </citation>
    <scope>NUCLEOTIDE SEQUENCE [LARGE SCALE GENOMIC DNA]</scope>
    <source>
        <strain evidence="1 2">AU17164</strain>
    </source>
</reference>
<protein>
    <submittedName>
        <fullName evidence="1">ATP-binding protein</fullName>
    </submittedName>
</protein>
<dbReference type="RefSeq" id="WP_086072106.1">
    <property type="nucleotide sequence ID" value="NZ_CP021109.1"/>
</dbReference>
<keyword evidence="1" id="KW-0547">Nucleotide-binding</keyword>
<organism evidence="1 2">
    <name type="scientific">Bordetella genomosp. 9</name>
    <dbReference type="NCBI Taxonomy" id="1416803"/>
    <lineage>
        <taxon>Bacteria</taxon>
        <taxon>Pseudomonadati</taxon>
        <taxon>Pseudomonadota</taxon>
        <taxon>Betaproteobacteria</taxon>
        <taxon>Burkholderiales</taxon>
        <taxon>Alcaligenaceae</taxon>
        <taxon>Bordetella</taxon>
    </lineage>
</organism>
<name>A0A1W6YYW2_9BORD</name>
<accession>A0A1W6YYW2</accession>
<dbReference type="EMBL" id="CP021109">
    <property type="protein sequence ID" value="ARP86268.1"/>
    <property type="molecule type" value="Genomic_DNA"/>
</dbReference>
<gene>
    <name evidence="1" type="ORF">CAL13_08700</name>
</gene>